<dbReference type="RefSeq" id="XP_003872980.1">
    <property type="nucleotide sequence ID" value="XM_003872931.1"/>
</dbReference>
<feature type="compositionally biased region" description="Polar residues" evidence="7">
    <location>
        <begin position="299"/>
        <end position="309"/>
    </location>
</feature>
<feature type="coiled-coil region" evidence="6">
    <location>
        <begin position="366"/>
        <end position="637"/>
    </location>
</feature>
<evidence type="ECO:0000256" key="6">
    <source>
        <dbReference type="SAM" id="Coils"/>
    </source>
</evidence>
<evidence type="ECO:0000256" key="7">
    <source>
        <dbReference type="SAM" id="MobiDB-lite"/>
    </source>
</evidence>
<dbReference type="PhylomeDB" id="E9ANF3"/>
<keyword evidence="4 6" id="KW-0175">Coiled coil</keyword>
<keyword evidence="10" id="KW-1185">Reference proteome</keyword>
<proteinExistence type="predicted"/>
<dbReference type="InterPro" id="IPR018940">
    <property type="entry name" value="EF-1_beta_acid_region_euk"/>
</dbReference>
<organism evidence="9 10">
    <name type="scientific">Leishmania mexicana (strain MHOM/GT/2001/U1103)</name>
    <dbReference type="NCBI Taxonomy" id="929439"/>
    <lineage>
        <taxon>Eukaryota</taxon>
        <taxon>Discoba</taxon>
        <taxon>Euglenozoa</taxon>
        <taxon>Kinetoplastea</taxon>
        <taxon>Metakinetoplastina</taxon>
        <taxon>Trypanosomatida</taxon>
        <taxon>Trypanosomatidae</taxon>
        <taxon>Leishmaniinae</taxon>
        <taxon>Leishmania</taxon>
    </lineage>
</organism>
<accession>E9ANF3</accession>
<keyword evidence="5" id="KW-0472">Membrane</keyword>
<dbReference type="OMA" id="MAAMFKN"/>
<dbReference type="GO" id="GO:0005794">
    <property type="term" value="C:Golgi apparatus"/>
    <property type="evidence" value="ECO:0007669"/>
    <property type="project" value="TreeGrafter"/>
</dbReference>
<dbReference type="SMART" id="SM01182">
    <property type="entry name" value="EF-1_beta_acid"/>
    <property type="match status" value="11"/>
</dbReference>
<dbReference type="VEuPathDB" id="TriTrypDB:LmxM.11.0070"/>
<keyword evidence="3" id="KW-0963">Cytoplasm</keyword>
<evidence type="ECO:0000313" key="9">
    <source>
        <dbReference type="EMBL" id="CBZ24462.1"/>
    </source>
</evidence>
<feature type="compositionally biased region" description="Polar residues" evidence="7">
    <location>
        <begin position="1415"/>
        <end position="1427"/>
    </location>
</feature>
<evidence type="ECO:0000256" key="2">
    <source>
        <dbReference type="ARBA" id="ARBA00004496"/>
    </source>
</evidence>
<feature type="region of interest" description="Disordered" evidence="7">
    <location>
        <begin position="1402"/>
        <end position="1427"/>
    </location>
</feature>
<protein>
    <recommendedName>
        <fullName evidence="8">GRIP domain-containing protein</fullName>
    </recommendedName>
</protein>
<dbReference type="FunFam" id="1.10.220.60:FF:000008">
    <property type="entry name" value="GRIP domain containing protein"/>
    <property type="match status" value="1"/>
</dbReference>
<dbReference type="PANTHER" id="PTHR23157:SF25">
    <property type="entry name" value="GRIP AND COILED-COIL DOMAIN-CONTAINING PROTEIN 1"/>
    <property type="match status" value="1"/>
</dbReference>
<reference evidence="9 10" key="1">
    <citation type="journal article" date="2011" name="Genome Res.">
        <title>Chromosome and gene copy number variation allow major structural change between species and strains of Leishmania.</title>
        <authorList>
            <person name="Rogers M.B."/>
            <person name="Hilley J.D."/>
            <person name="Dickens N.J."/>
            <person name="Wilkes J."/>
            <person name="Bates P.A."/>
            <person name="Depledge D.P."/>
            <person name="Harris D."/>
            <person name="Her Y."/>
            <person name="Herzyk P."/>
            <person name="Imamura H."/>
            <person name="Otto T.D."/>
            <person name="Sanders M."/>
            <person name="Seeger K."/>
            <person name="Dujardin J.C."/>
            <person name="Berriman M."/>
            <person name="Smith D.F."/>
            <person name="Hertz-Fowler C."/>
            <person name="Mottram J.C."/>
        </authorList>
    </citation>
    <scope>NUCLEOTIDE SEQUENCE [LARGE SCALE GENOMIC DNA]</scope>
    <source>
        <strain evidence="9 10">MHOM/GT/2001/U1103</strain>
    </source>
</reference>
<evidence type="ECO:0000256" key="5">
    <source>
        <dbReference type="ARBA" id="ARBA00023136"/>
    </source>
</evidence>
<dbReference type="Gene3D" id="1.10.220.60">
    <property type="entry name" value="GRIP domain"/>
    <property type="match status" value="1"/>
</dbReference>
<feature type="coiled-coil region" evidence="6">
    <location>
        <begin position="1464"/>
        <end position="1491"/>
    </location>
</feature>
<dbReference type="Proteomes" id="UP000007259">
    <property type="component" value="Chromosome 11"/>
</dbReference>
<sequence length="1562" mass="174402">MDRFFKKSSSEAAQAKEEVELLQQKIKTMSEVATALETQLNDEKTKYTLLLTKTNTWKEKVKALTESDRSRIAELESQLAAYHVAGEANGGELTPEIRAAVQASLRGIMTKHAEEMDACKQQMAAAQVTLSTKETTITELMQELEAVKAVYLESQHRFAEEMHSVTDHHEKAMAQLQCQPESLQELEDLKSRFQEQQKEITSLENHSLQNAQIMSVLQQDLASSAEKNELLTQEVRTLQESLATLKQKQAIWKEKVMQMKAKDDETIKHLQSELALTRESSPEMNHSPPVAEPTAIGQPGTSATAATINPQSSSASRAPSSPPDEHLCQLSIQLEDEPITPRQFQEKLETWKHKVREMKIHDMRTIEALHTECDQLRHQLAASADEQAQAHETLRAELAAAQQERDNAAQQAQRHAEDAACVRQELEAKAAQFEQLEANVVTWKEKVKASKAQDAQRIASQEEELEQLRHQLAASADEQAQAHETLRAELAAAQQERDNAAQQAQRHAEDAACVRQELEAKAAQFEQLEANVVTWKEKVKASKAQDAQRIASQEEELEQLRHQLAASADEQAQAHETLRAELAAAQQERDNAAQQAQRHAEDAACVRQELEAKAAQFEQLEANVVTWKEKVKNAKLRDSERISSLTEARENWQREAVRVAEAVWLLCAGTMICGNVESPAEWSESLCEAVKDGQGALVCLSLKLGTEGTWAGIQWFKEQFTAYLDVRASAAEEAAERVEALEGEILRLKESEASLNARCENTEAHARDLEEDLKRASTQAEPEELEQLRHQLAASADEQAQAHETLRAELAAAQQERDNAAQQAQRHAEELEHLRHQLAASADEQAQAHETLRAELAAAQQERDNAAQQAQRHAEELEQLRHQLAASADEQAQAHETLRAELAAAQQERDNAAQQAQRHAEDAACVRQELEAKAAQFEQLEANVVTWKEKVKASKAQDAQRIASQEEELEQLRHQLAASADEQAQAHETLRAELAAAQQERDNAAQQAQRHAEELEQLRHQLAASADEQAQAHETLRAELAAAQQERDNAAQQAQRHAEELEHLRHQLAASADEQAQAHETLRAELAAAQQERDNAAQQAQRHAEELEQLRHQLAASADEQAQAHETLRAELAAAQQERDNAAQQAQRHAEELEQLRHQLAASADEQAQAHETLRAELAAAQQERDNAAQQAQRHAEDAACVRQELEAKAAQFEQLEANVVTWKEKVKNAKLRDSERISSLTEARENWQREAVRVAEAVWLLCAGTMICGNVESPAEWSESLCEAVKDGQGALVCLSLKLGTEGTWAGIQWFKEQFTAYLDVRASAAEEAAERVEALEGEILRLKESEASLNARCENTEAHARDLEEDLKRASTQAERVSELEQETSELRARCNLLRKELQRQREAMQRDRSQPHETANSEAAASPVTENASAVQSVLLAAAGCVSERDVATFVDSRGLPDGSLKLSKAAAEQLMKENAELKRENAHNNAVIAQYIRELEGYKANERVQLSIEYLRNIVQQYLCAAEDLRPKMIPAICTVLEFSSKQKEDVQTANPRCPRFH</sequence>
<evidence type="ECO:0000256" key="3">
    <source>
        <dbReference type="ARBA" id="ARBA00022490"/>
    </source>
</evidence>
<evidence type="ECO:0000313" key="10">
    <source>
        <dbReference type="Proteomes" id="UP000007259"/>
    </source>
</evidence>
<comment type="subcellular location">
    <subcellularLocation>
        <location evidence="2">Cytoplasm</location>
    </subcellularLocation>
    <subcellularLocation>
        <location evidence="1">Endomembrane system</location>
        <topology evidence="1">Peripheral membrane protein</topology>
    </subcellularLocation>
</comment>
<dbReference type="EMBL" id="FR799564">
    <property type="protein sequence ID" value="CBZ24462.1"/>
    <property type="molecule type" value="Genomic_DNA"/>
</dbReference>
<feature type="region of interest" description="Disordered" evidence="7">
    <location>
        <begin position="277"/>
        <end position="325"/>
    </location>
</feature>
<evidence type="ECO:0000256" key="1">
    <source>
        <dbReference type="ARBA" id="ARBA00004184"/>
    </source>
</evidence>
<feature type="coiled-coil region" evidence="6">
    <location>
        <begin position="731"/>
        <end position="1233"/>
    </location>
</feature>
<feature type="domain" description="GRIP" evidence="8">
    <location>
        <begin position="1505"/>
        <end position="1554"/>
    </location>
</feature>
<evidence type="ECO:0000259" key="8">
    <source>
        <dbReference type="PROSITE" id="PS50913"/>
    </source>
</evidence>
<dbReference type="PROSITE" id="PS50913">
    <property type="entry name" value="GRIP"/>
    <property type="match status" value="1"/>
</dbReference>
<feature type="compositionally biased region" description="Basic and acidic residues" evidence="7">
    <location>
        <begin position="1402"/>
        <end position="1414"/>
    </location>
</feature>
<dbReference type="KEGG" id="lmi:LMXM_11_0070"/>
<dbReference type="OrthoDB" id="267737at2759"/>
<dbReference type="GeneID" id="13454793"/>
<feature type="coiled-coil region" evidence="6">
    <location>
        <begin position="5"/>
        <end position="39"/>
    </location>
</feature>
<dbReference type="PANTHER" id="PTHR23157">
    <property type="entry name" value="GRIP AND COILED-COIL DOMAIN-CONTAINING PROTEIN 1"/>
    <property type="match status" value="1"/>
</dbReference>
<name>E9ANF3_LEIMU</name>
<dbReference type="SMART" id="SM00755">
    <property type="entry name" value="Grip"/>
    <property type="match status" value="1"/>
</dbReference>
<gene>
    <name evidence="9" type="ORF">LMXM_11_0070</name>
</gene>
<feature type="compositionally biased region" description="Low complexity" evidence="7">
    <location>
        <begin position="310"/>
        <end position="319"/>
    </location>
</feature>
<dbReference type="InterPro" id="IPR000237">
    <property type="entry name" value="GRIP_dom"/>
</dbReference>
<evidence type="ECO:0000256" key="4">
    <source>
        <dbReference type="ARBA" id="ARBA00023054"/>
    </source>
</evidence>
<feature type="coiled-coil region" evidence="6">
    <location>
        <begin position="183"/>
        <end position="248"/>
    </location>
</feature>
<dbReference type="Pfam" id="PF01465">
    <property type="entry name" value="GRIP"/>
    <property type="match status" value="1"/>
</dbReference>
<dbReference type="InterPro" id="IPR051952">
    <property type="entry name" value="Golgi-autophagy_related"/>
</dbReference>